<comment type="subcellular location">
    <subcellularLocation>
        <location evidence="2">Cell membrane</location>
    </subcellularLocation>
    <subcellularLocation>
        <location evidence="1">Membrane</location>
        <topology evidence="1">Single-pass membrane protein</topology>
    </subcellularLocation>
</comment>
<evidence type="ECO:0000259" key="13">
    <source>
        <dbReference type="Pfam" id="PF10099"/>
    </source>
</evidence>
<evidence type="ECO:0000256" key="9">
    <source>
        <dbReference type="ARBA" id="ARBA00029829"/>
    </source>
</evidence>
<evidence type="ECO:0000256" key="1">
    <source>
        <dbReference type="ARBA" id="ARBA00004167"/>
    </source>
</evidence>
<keyword evidence="7 12" id="KW-0472">Membrane</keyword>
<dbReference type="GO" id="GO:0016989">
    <property type="term" value="F:sigma factor antagonist activity"/>
    <property type="evidence" value="ECO:0007669"/>
    <property type="project" value="TreeGrafter"/>
</dbReference>
<dbReference type="Gene3D" id="1.10.10.1320">
    <property type="entry name" value="Anti-sigma factor, zinc-finger domain"/>
    <property type="match status" value="1"/>
</dbReference>
<dbReference type="Pfam" id="PF13490">
    <property type="entry name" value="zf-HC2"/>
    <property type="match status" value="1"/>
</dbReference>
<evidence type="ECO:0000256" key="10">
    <source>
        <dbReference type="ARBA" id="ARBA00030803"/>
    </source>
</evidence>
<organism evidence="15 16">
    <name type="scientific">Nocardioides mesophilus</name>
    <dbReference type="NCBI Taxonomy" id="433659"/>
    <lineage>
        <taxon>Bacteria</taxon>
        <taxon>Bacillati</taxon>
        <taxon>Actinomycetota</taxon>
        <taxon>Actinomycetes</taxon>
        <taxon>Propionibacteriales</taxon>
        <taxon>Nocardioidaceae</taxon>
        <taxon>Nocardioides</taxon>
    </lineage>
</organism>
<dbReference type="GO" id="GO:0006417">
    <property type="term" value="P:regulation of translation"/>
    <property type="evidence" value="ECO:0007669"/>
    <property type="project" value="TreeGrafter"/>
</dbReference>
<feature type="domain" description="Putative zinc-finger" evidence="14">
    <location>
        <begin position="6"/>
        <end position="35"/>
    </location>
</feature>
<sequence length="248" mass="25733">MSTELHTLSGAYALDALSAEEAAAFRTHLEACAVCCEEVRELRQAAASMGASEAVVPPASLKARVLAAADRTPQLPPPVTEQTAPVAEERAPVVELAAVRRRPRRTWLAAAAAAVVLVGGGAIGIAQLGEDQTPMAAGVSEVFSAADHHEASVDTPYGQVRVATSPGRNEMAVDARDLKPLEAGKVYQVWSITGELPSPVIALEGKVKGASMPMPPKGTKVAITIEPAGEPAKRPTSDPIVEVDPSQV</sequence>
<evidence type="ECO:0000256" key="4">
    <source>
        <dbReference type="ARBA" id="ARBA00022692"/>
    </source>
</evidence>
<dbReference type="InterPro" id="IPR018764">
    <property type="entry name" value="RskA_C"/>
</dbReference>
<dbReference type="AlphaFoldDB" id="A0A7G9RGS3"/>
<accession>A0A7G9RGS3</accession>
<feature type="transmembrane region" description="Helical" evidence="12">
    <location>
        <begin position="107"/>
        <end position="126"/>
    </location>
</feature>
<keyword evidence="16" id="KW-1185">Reference proteome</keyword>
<feature type="region of interest" description="Disordered" evidence="11">
    <location>
        <begin position="226"/>
        <end position="248"/>
    </location>
</feature>
<name>A0A7G9RGS3_9ACTN</name>
<evidence type="ECO:0000256" key="7">
    <source>
        <dbReference type="ARBA" id="ARBA00023136"/>
    </source>
</evidence>
<feature type="domain" description="Anti-sigma K factor RskA C-terminal" evidence="13">
    <location>
        <begin position="108"/>
        <end position="240"/>
    </location>
</feature>
<dbReference type="PANTHER" id="PTHR37461:SF1">
    <property type="entry name" value="ANTI-SIGMA-K FACTOR RSKA"/>
    <property type="match status" value="1"/>
</dbReference>
<evidence type="ECO:0000259" key="14">
    <source>
        <dbReference type="Pfam" id="PF13490"/>
    </source>
</evidence>
<evidence type="ECO:0000256" key="8">
    <source>
        <dbReference type="ARBA" id="ARBA00023163"/>
    </source>
</evidence>
<evidence type="ECO:0000256" key="2">
    <source>
        <dbReference type="ARBA" id="ARBA00004236"/>
    </source>
</evidence>
<evidence type="ECO:0000256" key="6">
    <source>
        <dbReference type="ARBA" id="ARBA00023015"/>
    </source>
</evidence>
<protein>
    <recommendedName>
        <fullName evidence="10">Regulator of SigK</fullName>
    </recommendedName>
    <alternativeName>
        <fullName evidence="9">Sigma-K anti-sigma factor RskA</fullName>
    </alternativeName>
</protein>
<evidence type="ECO:0000256" key="12">
    <source>
        <dbReference type="SAM" id="Phobius"/>
    </source>
</evidence>
<dbReference type="Pfam" id="PF10099">
    <property type="entry name" value="RskA_C"/>
    <property type="match status" value="1"/>
</dbReference>
<reference evidence="15 16" key="1">
    <citation type="submission" date="2020-08" db="EMBL/GenBank/DDBJ databases">
        <title>Genome sequence of Nocardioides mesophilus KACC 16243T.</title>
        <authorList>
            <person name="Hyun D.-W."/>
            <person name="Bae J.-W."/>
        </authorList>
    </citation>
    <scope>NUCLEOTIDE SEQUENCE [LARGE SCALE GENOMIC DNA]</scope>
    <source>
        <strain evidence="15 16">KACC 16243</strain>
    </source>
</reference>
<proteinExistence type="predicted"/>
<keyword evidence="3" id="KW-1003">Cell membrane</keyword>
<dbReference type="KEGG" id="nmes:H9L09_03075"/>
<evidence type="ECO:0000256" key="11">
    <source>
        <dbReference type="SAM" id="MobiDB-lite"/>
    </source>
</evidence>
<dbReference type="Proteomes" id="UP000515947">
    <property type="component" value="Chromosome"/>
</dbReference>
<evidence type="ECO:0000313" key="16">
    <source>
        <dbReference type="Proteomes" id="UP000515947"/>
    </source>
</evidence>
<evidence type="ECO:0000256" key="5">
    <source>
        <dbReference type="ARBA" id="ARBA00022989"/>
    </source>
</evidence>
<dbReference type="EMBL" id="CP060713">
    <property type="protein sequence ID" value="QNN54798.1"/>
    <property type="molecule type" value="Genomic_DNA"/>
</dbReference>
<gene>
    <name evidence="15" type="ORF">H9L09_03075</name>
</gene>
<dbReference type="PANTHER" id="PTHR37461">
    <property type="entry name" value="ANTI-SIGMA-K FACTOR RSKA"/>
    <property type="match status" value="1"/>
</dbReference>
<dbReference type="InterPro" id="IPR051474">
    <property type="entry name" value="Anti-sigma-K/W_factor"/>
</dbReference>
<evidence type="ECO:0000313" key="15">
    <source>
        <dbReference type="EMBL" id="QNN54798.1"/>
    </source>
</evidence>
<keyword evidence="6" id="KW-0805">Transcription regulation</keyword>
<keyword evidence="8" id="KW-0804">Transcription</keyword>
<evidence type="ECO:0000256" key="3">
    <source>
        <dbReference type="ARBA" id="ARBA00022475"/>
    </source>
</evidence>
<dbReference type="GO" id="GO:0005886">
    <property type="term" value="C:plasma membrane"/>
    <property type="evidence" value="ECO:0007669"/>
    <property type="project" value="UniProtKB-SubCell"/>
</dbReference>
<keyword evidence="5 12" id="KW-1133">Transmembrane helix</keyword>
<keyword evidence="4 12" id="KW-0812">Transmembrane</keyword>
<dbReference type="InterPro" id="IPR027383">
    <property type="entry name" value="Znf_put"/>
</dbReference>
<dbReference type="InterPro" id="IPR041916">
    <property type="entry name" value="Anti_sigma_zinc_sf"/>
</dbReference>
<dbReference type="RefSeq" id="WP_187580637.1">
    <property type="nucleotide sequence ID" value="NZ_CP060713.1"/>
</dbReference>